<dbReference type="InParanoid" id="A5DT63"/>
<dbReference type="GO" id="GO:0005771">
    <property type="term" value="C:multivesicular body"/>
    <property type="evidence" value="ECO:0007669"/>
    <property type="project" value="TreeGrafter"/>
</dbReference>
<dbReference type="Proteomes" id="UP000001996">
    <property type="component" value="Unassembled WGS sequence"/>
</dbReference>
<dbReference type="Gene3D" id="1.25.40.270">
    <property type="entry name" value="Vacuolar protein sorting-associated protein vta1"/>
    <property type="match status" value="1"/>
</dbReference>
<feature type="domain" description="Vta1 C-terminal" evidence="11">
    <location>
        <begin position="416"/>
        <end position="453"/>
    </location>
</feature>
<evidence type="ECO:0000256" key="4">
    <source>
        <dbReference type="ARBA" id="ARBA00022448"/>
    </source>
</evidence>
<organism evidence="12 13">
    <name type="scientific">Lodderomyces elongisporus (strain ATCC 11503 / CBS 2605 / JCM 1781 / NBRC 1676 / NRRL YB-4239)</name>
    <name type="common">Yeast</name>
    <name type="synonym">Saccharomyces elongisporus</name>
    <dbReference type="NCBI Taxonomy" id="379508"/>
    <lineage>
        <taxon>Eukaryota</taxon>
        <taxon>Fungi</taxon>
        <taxon>Dikarya</taxon>
        <taxon>Ascomycota</taxon>
        <taxon>Saccharomycotina</taxon>
        <taxon>Pichiomycetes</taxon>
        <taxon>Debaryomycetaceae</taxon>
        <taxon>Candida/Lodderomyces clade</taxon>
        <taxon>Lodderomyces</taxon>
    </lineage>
</organism>
<dbReference type="EMBL" id="CH981524">
    <property type="protein sequence ID" value="EDK42371.1"/>
    <property type="molecule type" value="Genomic_DNA"/>
</dbReference>
<evidence type="ECO:0000256" key="9">
    <source>
        <dbReference type="SAM" id="MobiDB-lite"/>
    </source>
</evidence>
<evidence type="ECO:0000256" key="5">
    <source>
        <dbReference type="ARBA" id="ARBA00022490"/>
    </source>
</evidence>
<dbReference type="Gene3D" id="1.20.5.420">
    <property type="entry name" value="Immunoglobulin FC, subunit C"/>
    <property type="match status" value="1"/>
</dbReference>
<dbReference type="Pfam" id="PF04652">
    <property type="entry name" value="Vta1"/>
    <property type="match status" value="1"/>
</dbReference>
<keyword evidence="4" id="KW-0813">Transport</keyword>
<dbReference type="OrthoDB" id="391137at2759"/>
<keyword evidence="7" id="KW-0653">Protein transport</keyword>
<evidence type="ECO:0000256" key="6">
    <source>
        <dbReference type="ARBA" id="ARBA00022753"/>
    </source>
</evidence>
<dbReference type="Pfam" id="PF18097">
    <property type="entry name" value="Vta1_C"/>
    <property type="match status" value="1"/>
</dbReference>
<keyword evidence="5" id="KW-0963">Cytoplasm</keyword>
<dbReference type="eggNOG" id="KOG0917">
    <property type="taxonomic scope" value="Eukaryota"/>
</dbReference>
<dbReference type="GeneID" id="5234822"/>
<dbReference type="STRING" id="379508.A5DT63"/>
<comment type="similarity">
    <text evidence="3">Belongs to the VTA1 family.</text>
</comment>
<keyword evidence="13" id="KW-1185">Reference proteome</keyword>
<evidence type="ECO:0000256" key="1">
    <source>
        <dbReference type="ARBA" id="ARBA00004481"/>
    </source>
</evidence>
<protein>
    <submittedName>
        <fullName evidence="12">Uncharacterized protein</fullName>
    </submittedName>
</protein>
<keyword evidence="6" id="KW-0967">Endosome</keyword>
<dbReference type="PANTHER" id="PTHR46009">
    <property type="entry name" value="VACUOLAR PROTEIN SORTING-ASSOCIATED PROTEIN VTA1 HOMOLOG"/>
    <property type="match status" value="1"/>
</dbReference>
<dbReference type="GO" id="GO:0010008">
    <property type="term" value="C:endosome membrane"/>
    <property type="evidence" value="ECO:0007669"/>
    <property type="project" value="UniProtKB-SubCell"/>
</dbReference>
<proteinExistence type="inferred from homology"/>
<gene>
    <name evidence="12" type="ORF">LELG_00549</name>
</gene>
<evidence type="ECO:0000256" key="8">
    <source>
        <dbReference type="ARBA" id="ARBA00023136"/>
    </source>
</evidence>
<feature type="compositionally biased region" description="Basic and acidic residues" evidence="9">
    <location>
        <begin position="308"/>
        <end position="317"/>
    </location>
</feature>
<dbReference type="InterPro" id="IPR041212">
    <property type="entry name" value="Vta1_C"/>
</dbReference>
<evidence type="ECO:0000313" key="12">
    <source>
        <dbReference type="EMBL" id="EDK42371.1"/>
    </source>
</evidence>
<evidence type="ECO:0000256" key="7">
    <source>
        <dbReference type="ARBA" id="ARBA00022927"/>
    </source>
</evidence>
<evidence type="ECO:0000259" key="10">
    <source>
        <dbReference type="Pfam" id="PF04652"/>
    </source>
</evidence>
<evidence type="ECO:0000256" key="3">
    <source>
        <dbReference type="ARBA" id="ARBA00007895"/>
    </source>
</evidence>
<feature type="compositionally biased region" description="Polar residues" evidence="9">
    <location>
        <begin position="210"/>
        <end position="220"/>
    </location>
</feature>
<dbReference type="HOGENOM" id="CLU_679712_0_0_1"/>
<comment type="subcellular location">
    <subcellularLocation>
        <location evidence="2">Cytoplasm</location>
    </subcellularLocation>
    <subcellularLocation>
        <location evidence="1">Endosome membrane</location>
        <topology evidence="1">Peripheral membrane protein</topology>
    </subcellularLocation>
</comment>
<sequence>MGIDRTDIPEELKSDKTVTSYIQRAAELNEIEPVISFYCKILVLQHILDKKLHLQSKANEGLTIKLLEDTEATKNSEEDENLNTVLKDKNLSFGVVLKFVYELFNSCLAGLNHYTAEQKAPLLAKFKATLDFFALFDIFKNSEDTLEYAKYTGGKINSWSEFEQLNKQKVKTLKYHMTRLIKNEVPTVYLAPINDADLEKELDDEIANLGSDQSLPSTQLKNEDKFDETDEADNANKKDEGEEGNEIGAHEGSLERQNKAIESNDDYSTKLPAPPTLDLLGNTHSSKDTFPGDGINDEHDTGIGYDDSDGKEAHNKGNEPATSLPGVPHSQPRDDEDENPFELPGAPTYLPDQDLLNINKTNAIHVIPRPSLEESRRSLSNAKPTPRRTTLEQLLVPQRHQKHITKENINEILNREEAIAKIQKHTKFANSALQFDDLGEAEKQLLEGIELLRVLRAQEPED</sequence>
<dbReference type="InterPro" id="IPR023175">
    <property type="entry name" value="Vta1/CALS_N_sf"/>
</dbReference>
<evidence type="ECO:0000256" key="2">
    <source>
        <dbReference type="ARBA" id="ARBA00004496"/>
    </source>
</evidence>
<feature type="region of interest" description="Disordered" evidence="9">
    <location>
        <begin position="209"/>
        <end position="350"/>
    </location>
</feature>
<evidence type="ECO:0000259" key="11">
    <source>
        <dbReference type="Pfam" id="PF18097"/>
    </source>
</evidence>
<dbReference type="OMA" id="YCKIYVL"/>
<reference evidence="12 13" key="1">
    <citation type="journal article" date="2009" name="Nature">
        <title>Evolution of pathogenicity and sexual reproduction in eight Candida genomes.</title>
        <authorList>
            <person name="Butler G."/>
            <person name="Rasmussen M.D."/>
            <person name="Lin M.F."/>
            <person name="Santos M.A."/>
            <person name="Sakthikumar S."/>
            <person name="Munro C.A."/>
            <person name="Rheinbay E."/>
            <person name="Grabherr M."/>
            <person name="Forche A."/>
            <person name="Reedy J.L."/>
            <person name="Agrafioti I."/>
            <person name="Arnaud M.B."/>
            <person name="Bates S."/>
            <person name="Brown A.J."/>
            <person name="Brunke S."/>
            <person name="Costanzo M.C."/>
            <person name="Fitzpatrick D.A."/>
            <person name="de Groot P.W."/>
            <person name="Harris D."/>
            <person name="Hoyer L.L."/>
            <person name="Hube B."/>
            <person name="Klis F.M."/>
            <person name="Kodira C."/>
            <person name="Lennard N."/>
            <person name="Logue M.E."/>
            <person name="Martin R."/>
            <person name="Neiman A.M."/>
            <person name="Nikolaou E."/>
            <person name="Quail M.A."/>
            <person name="Quinn J."/>
            <person name="Santos M.C."/>
            <person name="Schmitzberger F.F."/>
            <person name="Sherlock G."/>
            <person name="Shah P."/>
            <person name="Silverstein K.A."/>
            <person name="Skrzypek M.S."/>
            <person name="Soll D."/>
            <person name="Staggs R."/>
            <person name="Stansfield I."/>
            <person name="Stumpf M.P."/>
            <person name="Sudbery P.E."/>
            <person name="Srikantha T."/>
            <person name="Zeng Q."/>
            <person name="Berman J."/>
            <person name="Berriman M."/>
            <person name="Heitman J."/>
            <person name="Gow N.A."/>
            <person name="Lorenz M.C."/>
            <person name="Birren B.W."/>
            <person name="Kellis M."/>
            <person name="Cuomo C.A."/>
        </authorList>
    </citation>
    <scope>NUCLEOTIDE SEQUENCE [LARGE SCALE GENOMIC DNA]</scope>
    <source>
        <strain evidence="13">ATCC 11503 / BCRC 21390 / CBS 2605 / JCM 1781 / NBRC 1676 / NRRL YB-4239</strain>
    </source>
</reference>
<dbReference type="PANTHER" id="PTHR46009:SF1">
    <property type="entry name" value="VACUOLAR PROTEIN SORTING-ASSOCIATED PROTEIN VTA1 HOMOLOG"/>
    <property type="match status" value="1"/>
</dbReference>
<dbReference type="InterPro" id="IPR039431">
    <property type="entry name" value="Vta1/CALS_N"/>
</dbReference>
<evidence type="ECO:0000313" key="13">
    <source>
        <dbReference type="Proteomes" id="UP000001996"/>
    </source>
</evidence>
<accession>A5DT63</accession>
<dbReference type="KEGG" id="lel:PVL30_000534"/>
<dbReference type="GO" id="GO:0032511">
    <property type="term" value="P:late endosome to vacuole transport via multivesicular body sorting pathway"/>
    <property type="evidence" value="ECO:0007669"/>
    <property type="project" value="InterPro"/>
</dbReference>
<name>A5DT63_LODEL</name>
<dbReference type="InterPro" id="IPR044538">
    <property type="entry name" value="Vta1-like"/>
</dbReference>
<dbReference type="AlphaFoldDB" id="A5DT63"/>
<dbReference type="GO" id="GO:0015031">
    <property type="term" value="P:protein transport"/>
    <property type="evidence" value="ECO:0007669"/>
    <property type="project" value="UniProtKB-KW"/>
</dbReference>
<keyword evidence="8" id="KW-0472">Membrane</keyword>
<feature type="compositionally biased region" description="Basic and acidic residues" evidence="9">
    <location>
        <begin position="248"/>
        <end position="259"/>
    </location>
</feature>
<feature type="domain" description="Vta1/callose synthase N-terminal" evidence="10">
    <location>
        <begin position="18"/>
        <end position="184"/>
    </location>
</feature>